<keyword evidence="6" id="KW-1185">Reference proteome</keyword>
<dbReference type="PANTHER" id="PTHR43132">
    <property type="entry name" value="ARSENICAL RESISTANCE OPERON REPRESSOR ARSR-RELATED"/>
    <property type="match status" value="1"/>
</dbReference>
<dbReference type="Pfam" id="PF12840">
    <property type="entry name" value="HTH_20"/>
    <property type="match status" value="1"/>
</dbReference>
<keyword evidence="3" id="KW-0804">Transcription</keyword>
<dbReference type="EMBL" id="SZQA01000076">
    <property type="protein sequence ID" value="TKK77304.1"/>
    <property type="molecule type" value="Genomic_DNA"/>
</dbReference>
<dbReference type="CDD" id="cd00090">
    <property type="entry name" value="HTH_ARSR"/>
    <property type="match status" value="1"/>
</dbReference>
<accession>A0A4U3LQB1</accession>
<keyword evidence="2" id="KW-0238">DNA-binding</keyword>
<evidence type="ECO:0000256" key="2">
    <source>
        <dbReference type="ARBA" id="ARBA00023125"/>
    </source>
</evidence>
<comment type="caution">
    <text evidence="5">The sequence shown here is derived from an EMBL/GenBank/DDBJ whole genome shotgun (WGS) entry which is preliminary data.</text>
</comment>
<dbReference type="InterPro" id="IPR001845">
    <property type="entry name" value="HTH_ArsR_DNA-bd_dom"/>
</dbReference>
<dbReference type="GO" id="GO:0003700">
    <property type="term" value="F:DNA-binding transcription factor activity"/>
    <property type="evidence" value="ECO:0007669"/>
    <property type="project" value="InterPro"/>
</dbReference>
<dbReference type="AlphaFoldDB" id="A0A4U3LQB1"/>
<dbReference type="PRINTS" id="PR00778">
    <property type="entry name" value="HTHARSR"/>
</dbReference>
<sequence>MDAVRATDPRRIRRELAAAARRPLDSLTALATALGDYHRAAIGAHDDLVRAAVEADVATRTSALLAGGVEALLRGFAPVMRWRRPVLEVRYPVDRDLHLGGRGLRFTPSFFCDRTPVSLADPDLPPVLVYPIAAEHRIARAGTGDSLAGLMGPTRAAVLAALRHSASTTQLAARLHTSPASMSRHTKTLRQAGLITSTRRGPAVLHDLTPLGRRLLGGG</sequence>
<dbReference type="OrthoDB" id="3808065at2"/>
<proteinExistence type="predicted"/>
<dbReference type="Proteomes" id="UP000308705">
    <property type="component" value="Unassembled WGS sequence"/>
</dbReference>
<dbReference type="Gene3D" id="1.10.10.10">
    <property type="entry name" value="Winged helix-like DNA-binding domain superfamily/Winged helix DNA-binding domain"/>
    <property type="match status" value="1"/>
</dbReference>
<organism evidence="5 6">
    <name type="scientific">Herbidospora galbida</name>
    <dbReference type="NCBI Taxonomy" id="2575442"/>
    <lineage>
        <taxon>Bacteria</taxon>
        <taxon>Bacillati</taxon>
        <taxon>Actinomycetota</taxon>
        <taxon>Actinomycetes</taxon>
        <taxon>Streptosporangiales</taxon>
        <taxon>Streptosporangiaceae</taxon>
        <taxon>Herbidospora</taxon>
    </lineage>
</organism>
<dbReference type="InterPro" id="IPR036388">
    <property type="entry name" value="WH-like_DNA-bd_sf"/>
</dbReference>
<evidence type="ECO:0000259" key="4">
    <source>
        <dbReference type="SMART" id="SM00418"/>
    </source>
</evidence>
<protein>
    <submittedName>
        <fullName evidence="5">Winged helix-turn-helix transcriptional regulator</fullName>
    </submittedName>
</protein>
<dbReference type="SMART" id="SM00418">
    <property type="entry name" value="HTH_ARSR"/>
    <property type="match status" value="1"/>
</dbReference>
<dbReference type="PANTHER" id="PTHR43132:SF8">
    <property type="entry name" value="HTH-TYPE TRANSCRIPTIONAL REGULATOR KMTR"/>
    <property type="match status" value="1"/>
</dbReference>
<evidence type="ECO:0000256" key="1">
    <source>
        <dbReference type="ARBA" id="ARBA00023015"/>
    </source>
</evidence>
<keyword evidence="1" id="KW-0805">Transcription regulation</keyword>
<feature type="domain" description="HTH arsR-type" evidence="4">
    <location>
        <begin position="145"/>
        <end position="217"/>
    </location>
</feature>
<dbReference type="InterPro" id="IPR011991">
    <property type="entry name" value="ArsR-like_HTH"/>
</dbReference>
<evidence type="ECO:0000313" key="5">
    <source>
        <dbReference type="EMBL" id="TKK77304.1"/>
    </source>
</evidence>
<evidence type="ECO:0000256" key="3">
    <source>
        <dbReference type="ARBA" id="ARBA00023163"/>
    </source>
</evidence>
<dbReference type="SUPFAM" id="SSF46785">
    <property type="entry name" value="Winged helix' DNA-binding domain"/>
    <property type="match status" value="1"/>
</dbReference>
<gene>
    <name evidence="5" type="ORF">FDA94_37890</name>
</gene>
<dbReference type="InterPro" id="IPR051011">
    <property type="entry name" value="Metal_resp_trans_reg"/>
</dbReference>
<dbReference type="InterPro" id="IPR036390">
    <property type="entry name" value="WH_DNA-bd_sf"/>
</dbReference>
<reference evidence="5 6" key="1">
    <citation type="submission" date="2019-04" db="EMBL/GenBank/DDBJ databases">
        <title>Herbidospora sp. NEAU-GS14.nov., a novel actinomycete isolated from soil.</title>
        <authorList>
            <person name="Han L."/>
        </authorList>
    </citation>
    <scope>NUCLEOTIDE SEQUENCE [LARGE SCALE GENOMIC DNA]</scope>
    <source>
        <strain evidence="5 6">NEAU-GS14</strain>
    </source>
</reference>
<evidence type="ECO:0000313" key="6">
    <source>
        <dbReference type="Proteomes" id="UP000308705"/>
    </source>
</evidence>
<name>A0A4U3LQB1_9ACTN</name>
<dbReference type="GO" id="GO:0003677">
    <property type="term" value="F:DNA binding"/>
    <property type="evidence" value="ECO:0007669"/>
    <property type="project" value="UniProtKB-KW"/>
</dbReference>